<dbReference type="EMBL" id="JAGTXO010000025">
    <property type="protein sequence ID" value="KAG8461541.1"/>
    <property type="molecule type" value="Genomic_DNA"/>
</dbReference>
<gene>
    <name evidence="2" type="ORF">KFE25_001145</name>
</gene>
<feature type="region of interest" description="Disordered" evidence="1">
    <location>
        <begin position="304"/>
        <end position="326"/>
    </location>
</feature>
<sequence length="436" mass="45355">MLDSEGDVSTTIAIPSRPDVLNEVLHRLDAPDHAEVLKLINELERRRVEMGRMRSRMQEAVNVADAARIEAMKYRQAAQTELAARLAAEEELLVYTRFCNVAAQDASRASPALGEAIRECNAQQMATAIDALRPVQLRIEVRGPTAQHEGTQADAVTLDLLRTNFSLLADTVLARVRGNGDGVAGADARRSDDASAEADGRSPSHGALNLVGLLDGVDADVGTDADELALELATLAATSSSAMRSGRGAGAGAGAGVGPGGKARARTGRSEPGGIPPAGGRLRTSGGLLLRRSSQLLELATIPDGGAKREPSKTLPSVLGRDRTNGAARLSRACGSLTSLSAVMESPAHRWRGAGGERAKHERGEETDGVGEAREIGSWGADQPVERPAPMRDSPQKGLPARLQAKGSFSFGSASGRGAQPSVKGAERGAAPSAQS</sequence>
<keyword evidence="3" id="KW-1185">Reference proteome</keyword>
<dbReference type="Proteomes" id="UP000751190">
    <property type="component" value="Unassembled WGS sequence"/>
</dbReference>
<organism evidence="2 3">
    <name type="scientific">Diacronema lutheri</name>
    <name type="common">Unicellular marine alga</name>
    <name type="synonym">Monochrysis lutheri</name>
    <dbReference type="NCBI Taxonomy" id="2081491"/>
    <lineage>
        <taxon>Eukaryota</taxon>
        <taxon>Haptista</taxon>
        <taxon>Haptophyta</taxon>
        <taxon>Pavlovophyceae</taxon>
        <taxon>Pavlovales</taxon>
        <taxon>Pavlovaceae</taxon>
        <taxon>Diacronema</taxon>
    </lineage>
</organism>
<name>A0A8J6C829_DIALT</name>
<proteinExistence type="predicted"/>
<evidence type="ECO:0000313" key="3">
    <source>
        <dbReference type="Proteomes" id="UP000751190"/>
    </source>
</evidence>
<comment type="caution">
    <text evidence="2">The sequence shown here is derived from an EMBL/GenBank/DDBJ whole genome shotgun (WGS) entry which is preliminary data.</text>
</comment>
<feature type="compositionally biased region" description="Basic and acidic residues" evidence="1">
    <location>
        <begin position="187"/>
        <end position="202"/>
    </location>
</feature>
<evidence type="ECO:0000256" key="1">
    <source>
        <dbReference type="SAM" id="MobiDB-lite"/>
    </source>
</evidence>
<accession>A0A8J6C829</accession>
<feature type="region of interest" description="Disordered" evidence="1">
    <location>
        <begin position="348"/>
        <end position="436"/>
    </location>
</feature>
<evidence type="ECO:0000313" key="2">
    <source>
        <dbReference type="EMBL" id="KAG8461541.1"/>
    </source>
</evidence>
<feature type="compositionally biased region" description="Basic and acidic residues" evidence="1">
    <location>
        <begin position="355"/>
        <end position="375"/>
    </location>
</feature>
<feature type="region of interest" description="Disordered" evidence="1">
    <location>
        <begin position="180"/>
        <end position="205"/>
    </location>
</feature>
<feature type="region of interest" description="Disordered" evidence="1">
    <location>
        <begin position="243"/>
        <end position="282"/>
    </location>
</feature>
<reference evidence="2" key="1">
    <citation type="submission" date="2021-05" db="EMBL/GenBank/DDBJ databases">
        <title>The genome of the haptophyte Pavlova lutheri (Diacronema luteri, Pavlovales) - a model for lipid biosynthesis in eukaryotic algae.</title>
        <authorList>
            <person name="Hulatt C.J."/>
            <person name="Posewitz M.C."/>
        </authorList>
    </citation>
    <scope>NUCLEOTIDE SEQUENCE</scope>
    <source>
        <strain evidence="2">NIVA-4/92</strain>
    </source>
</reference>
<feature type="compositionally biased region" description="Gly residues" evidence="1">
    <location>
        <begin position="247"/>
        <end position="261"/>
    </location>
</feature>
<dbReference type="AlphaFoldDB" id="A0A8J6C829"/>
<feature type="compositionally biased region" description="Low complexity" evidence="1">
    <location>
        <begin position="407"/>
        <end position="419"/>
    </location>
</feature>
<protein>
    <submittedName>
        <fullName evidence="2">Uncharacterized protein</fullName>
    </submittedName>
</protein>